<dbReference type="Proteomes" id="UP000324800">
    <property type="component" value="Unassembled WGS sequence"/>
</dbReference>
<dbReference type="EMBL" id="SNRW01039448">
    <property type="protein sequence ID" value="KAA6352710.1"/>
    <property type="molecule type" value="Genomic_DNA"/>
</dbReference>
<feature type="compositionally biased region" description="Acidic residues" evidence="1">
    <location>
        <begin position="10"/>
        <end position="57"/>
    </location>
</feature>
<evidence type="ECO:0000256" key="1">
    <source>
        <dbReference type="SAM" id="MobiDB-lite"/>
    </source>
</evidence>
<evidence type="ECO:0000313" key="2">
    <source>
        <dbReference type="EMBL" id="KAA6352710.1"/>
    </source>
</evidence>
<comment type="caution">
    <text evidence="2">The sequence shown here is derived from an EMBL/GenBank/DDBJ whole genome shotgun (WGS) entry which is preliminary data.</text>
</comment>
<sequence>MKQGRNGDEINLDFDFEPDVFDPSEEQIIIDDDEIGSSEKEDEEDELDNDYYSDDMDDQIGLQDDVMFTSSQYDDVDTNQSTLSI</sequence>
<proteinExistence type="predicted"/>
<name>A0A5J4T5G5_9EUKA</name>
<organism evidence="2 3">
    <name type="scientific">Streblomastix strix</name>
    <dbReference type="NCBI Taxonomy" id="222440"/>
    <lineage>
        <taxon>Eukaryota</taxon>
        <taxon>Metamonada</taxon>
        <taxon>Preaxostyla</taxon>
        <taxon>Oxymonadida</taxon>
        <taxon>Streblomastigidae</taxon>
        <taxon>Streblomastix</taxon>
    </lineage>
</organism>
<protein>
    <submittedName>
        <fullName evidence="2">Uncharacterized protein</fullName>
    </submittedName>
</protein>
<accession>A0A5J4T5G5</accession>
<feature type="region of interest" description="Disordered" evidence="1">
    <location>
        <begin position="1"/>
        <end position="57"/>
    </location>
</feature>
<gene>
    <name evidence="2" type="ORF">EZS28_051763</name>
</gene>
<reference evidence="2 3" key="1">
    <citation type="submission" date="2019-03" db="EMBL/GenBank/DDBJ databases">
        <title>Single cell metagenomics reveals metabolic interactions within the superorganism composed of flagellate Streblomastix strix and complex community of Bacteroidetes bacteria on its surface.</title>
        <authorList>
            <person name="Treitli S.C."/>
            <person name="Kolisko M."/>
            <person name="Husnik F."/>
            <person name="Keeling P."/>
            <person name="Hampl V."/>
        </authorList>
    </citation>
    <scope>NUCLEOTIDE SEQUENCE [LARGE SCALE GENOMIC DNA]</scope>
    <source>
        <strain evidence="2">ST1C</strain>
    </source>
</reference>
<evidence type="ECO:0000313" key="3">
    <source>
        <dbReference type="Proteomes" id="UP000324800"/>
    </source>
</evidence>
<dbReference type="AlphaFoldDB" id="A0A5J4T5G5"/>